<evidence type="ECO:0000256" key="2">
    <source>
        <dbReference type="ARBA" id="ARBA00022679"/>
    </source>
</evidence>
<feature type="region of interest" description="Disordered" evidence="3">
    <location>
        <begin position="184"/>
        <end position="217"/>
    </location>
</feature>
<dbReference type="SUPFAM" id="SSF89796">
    <property type="entry name" value="CoA-transferase family III (CaiB/BaiF)"/>
    <property type="match status" value="1"/>
</dbReference>
<dbReference type="Pfam" id="PF02515">
    <property type="entry name" value="CoA_transf_3"/>
    <property type="match status" value="1"/>
</dbReference>
<dbReference type="InterPro" id="IPR050483">
    <property type="entry name" value="CoA-transferase_III_domain"/>
</dbReference>
<dbReference type="Gene3D" id="3.40.50.10540">
    <property type="entry name" value="Crotonobetainyl-coa:carnitine coa-transferase, domain 1"/>
    <property type="match status" value="1"/>
</dbReference>
<organism evidence="4 5">
    <name type="scientific">Geodia barretti</name>
    <name type="common">Barrett's horny sponge</name>
    <dbReference type="NCBI Taxonomy" id="519541"/>
    <lineage>
        <taxon>Eukaryota</taxon>
        <taxon>Metazoa</taxon>
        <taxon>Porifera</taxon>
        <taxon>Demospongiae</taxon>
        <taxon>Heteroscleromorpha</taxon>
        <taxon>Tetractinellida</taxon>
        <taxon>Astrophorina</taxon>
        <taxon>Geodiidae</taxon>
        <taxon>Geodia</taxon>
    </lineage>
</organism>
<proteinExistence type="inferred from homology"/>
<reference evidence="4" key="1">
    <citation type="submission" date="2023-03" db="EMBL/GenBank/DDBJ databases">
        <authorList>
            <person name="Steffen K."/>
            <person name="Cardenas P."/>
        </authorList>
    </citation>
    <scope>NUCLEOTIDE SEQUENCE</scope>
</reference>
<comment type="similarity">
    <text evidence="1">Belongs to the CoA-transferase III family.</text>
</comment>
<gene>
    <name evidence="4" type="ORF">GBAR_LOCUS24458</name>
</gene>
<dbReference type="InterPro" id="IPR023606">
    <property type="entry name" value="CoA-Trfase_III_dom_1_sf"/>
</dbReference>
<dbReference type="InterPro" id="IPR003673">
    <property type="entry name" value="CoA-Trfase_fam_III"/>
</dbReference>
<keyword evidence="2" id="KW-0808">Transferase</keyword>
<keyword evidence="5" id="KW-1185">Reference proteome</keyword>
<name>A0AA35T9S5_GEOBA</name>
<dbReference type="GO" id="GO:0008410">
    <property type="term" value="F:CoA-transferase activity"/>
    <property type="evidence" value="ECO:0007669"/>
    <property type="project" value="TreeGrafter"/>
</dbReference>
<comment type="caution">
    <text evidence="4">The sequence shown here is derived from an EMBL/GenBank/DDBJ whole genome shotgun (WGS) entry which is preliminary data.</text>
</comment>
<dbReference type="PANTHER" id="PTHR48207">
    <property type="entry name" value="SUCCINATE--HYDROXYMETHYLGLUTARATE COA-TRANSFERASE"/>
    <property type="match status" value="1"/>
</dbReference>
<sequence>MVSNGHYPGNGPLKGIRVLDMTVWQFGPVSAAMMGDMGADVIKIEALDGDAGRGLWRASTLNMDLGEGRNAYFEACNRNKRGIAVNLKTEAGRQIIYKLVKDADVFVQNYRQGVAERLGVGYEALHEINPMLVYGSGNGYGPEGPDSHLPSFDGCGQARAGLMMSATPPGAEIPYAHLTGRVRPDGRDNALPWRSISAGMPRSAGHRSESGSIASER</sequence>
<dbReference type="AlphaFoldDB" id="A0AA35T9S5"/>
<dbReference type="EMBL" id="CASHTH010003372">
    <property type="protein sequence ID" value="CAI8044068.1"/>
    <property type="molecule type" value="Genomic_DNA"/>
</dbReference>
<evidence type="ECO:0000256" key="1">
    <source>
        <dbReference type="ARBA" id="ARBA00008383"/>
    </source>
</evidence>
<protein>
    <submittedName>
        <fullName evidence="4">Acetyl-CoA:oxalate CoA-transferase</fullName>
    </submittedName>
</protein>
<evidence type="ECO:0000313" key="5">
    <source>
        <dbReference type="Proteomes" id="UP001174909"/>
    </source>
</evidence>
<dbReference type="Proteomes" id="UP001174909">
    <property type="component" value="Unassembled WGS sequence"/>
</dbReference>
<dbReference type="PANTHER" id="PTHR48207:SF3">
    <property type="entry name" value="SUCCINATE--HYDROXYMETHYLGLUTARATE COA-TRANSFERASE"/>
    <property type="match status" value="1"/>
</dbReference>
<evidence type="ECO:0000313" key="4">
    <source>
        <dbReference type="EMBL" id="CAI8044068.1"/>
    </source>
</evidence>
<evidence type="ECO:0000256" key="3">
    <source>
        <dbReference type="SAM" id="MobiDB-lite"/>
    </source>
</evidence>
<accession>A0AA35T9S5</accession>